<evidence type="ECO:0000313" key="2">
    <source>
        <dbReference type="EMBL" id="MBD3109886.1"/>
    </source>
</evidence>
<name>A0A927CZI3_9BACI</name>
<dbReference type="CDD" id="cd06259">
    <property type="entry name" value="YdcF-like"/>
    <property type="match status" value="1"/>
</dbReference>
<dbReference type="SUPFAM" id="SSF52218">
    <property type="entry name" value="Flavoproteins"/>
    <property type="match status" value="1"/>
</dbReference>
<dbReference type="EMBL" id="JACXSI010000046">
    <property type="protein sequence ID" value="MBD3109886.1"/>
    <property type="molecule type" value="Genomic_DNA"/>
</dbReference>
<dbReference type="Pfam" id="PF02698">
    <property type="entry name" value="DUF218"/>
    <property type="match status" value="1"/>
</dbReference>
<dbReference type="PANTHER" id="PTHR30336:SF20">
    <property type="entry name" value="DUF218 DOMAIN-CONTAINING PROTEIN"/>
    <property type="match status" value="1"/>
</dbReference>
<dbReference type="PANTHER" id="PTHR30336">
    <property type="entry name" value="INNER MEMBRANE PROTEIN, PROBABLE PERMEASE"/>
    <property type="match status" value="1"/>
</dbReference>
<organism evidence="2 3">
    <name type="scientific">Peribacillus faecalis</name>
    <dbReference type="NCBI Taxonomy" id="2772559"/>
    <lineage>
        <taxon>Bacteria</taxon>
        <taxon>Bacillati</taxon>
        <taxon>Bacillota</taxon>
        <taxon>Bacilli</taxon>
        <taxon>Bacillales</taxon>
        <taxon>Bacillaceae</taxon>
        <taxon>Peribacillus</taxon>
    </lineage>
</organism>
<dbReference type="InterPro" id="IPR014729">
    <property type="entry name" value="Rossmann-like_a/b/a_fold"/>
</dbReference>
<protein>
    <submittedName>
        <fullName evidence="2">YdcF family protein</fullName>
    </submittedName>
</protein>
<dbReference type="InterPro" id="IPR051599">
    <property type="entry name" value="Cell_Envelope_Assoc"/>
</dbReference>
<dbReference type="RefSeq" id="WP_190999421.1">
    <property type="nucleotide sequence ID" value="NZ_JACXSI010000046.1"/>
</dbReference>
<dbReference type="GO" id="GO:0005886">
    <property type="term" value="C:plasma membrane"/>
    <property type="evidence" value="ECO:0007669"/>
    <property type="project" value="TreeGrafter"/>
</dbReference>
<comment type="caution">
    <text evidence="2">The sequence shown here is derived from an EMBL/GenBank/DDBJ whole genome shotgun (WGS) entry which is preliminary data.</text>
</comment>
<dbReference type="InterPro" id="IPR003848">
    <property type="entry name" value="DUF218"/>
</dbReference>
<feature type="domain" description="DUF218" evidence="1">
    <location>
        <begin position="36"/>
        <end position="183"/>
    </location>
</feature>
<dbReference type="AlphaFoldDB" id="A0A927CZI3"/>
<evidence type="ECO:0000259" key="1">
    <source>
        <dbReference type="Pfam" id="PF02698"/>
    </source>
</evidence>
<evidence type="ECO:0000313" key="3">
    <source>
        <dbReference type="Proteomes" id="UP000602076"/>
    </source>
</evidence>
<sequence length="195" mass="22173">MVKYIKMLFIVVFCFLLHTGLSVYAFSLENDEDQSDAAIVLGAAAWNGKPSPVLKERINHAIELYEEGKVGYIIFTGGTAEGEVKSEALTSKEYAVEQGVNENHIIIEEKSMFTKENIEYALEAVQQQGYDFDSYMLVSDPLHMKRSVYLAEEFNITVHSSPTQTSAFQSVETKLPFFMKEWVYYTGYILTSPFR</sequence>
<dbReference type="Proteomes" id="UP000602076">
    <property type="component" value="Unassembled WGS sequence"/>
</dbReference>
<dbReference type="Gene3D" id="3.40.50.620">
    <property type="entry name" value="HUPs"/>
    <property type="match status" value="1"/>
</dbReference>
<dbReference type="InterPro" id="IPR029039">
    <property type="entry name" value="Flavoprotein-like_sf"/>
</dbReference>
<gene>
    <name evidence="2" type="ORF">IEO70_16215</name>
</gene>
<proteinExistence type="predicted"/>
<keyword evidence="3" id="KW-1185">Reference proteome</keyword>
<accession>A0A927CZI3</accession>
<reference evidence="2" key="1">
    <citation type="submission" date="2020-09" db="EMBL/GenBank/DDBJ databases">
        <title>Bacillus faecalis sp. nov., a moderately halophilic bacterium isolated from cow faeces.</title>
        <authorList>
            <person name="Jiang L."/>
            <person name="Lee J."/>
        </authorList>
    </citation>
    <scope>NUCLEOTIDE SEQUENCE</scope>
    <source>
        <strain evidence="2">AGMB 02131</strain>
    </source>
</reference>